<keyword evidence="2" id="KW-1185">Reference proteome</keyword>
<dbReference type="RefSeq" id="WP_012139121.1">
    <property type="nucleotide sequence ID" value="NZ_KE007327.1"/>
</dbReference>
<evidence type="ECO:0000313" key="2">
    <source>
        <dbReference type="Proteomes" id="UP000016540"/>
    </source>
</evidence>
<accession>R8AXY1</accession>
<evidence type="ECO:0000313" key="1">
    <source>
        <dbReference type="EMBL" id="EON91188.1"/>
    </source>
</evidence>
<proteinExistence type="predicted"/>
<organism evidence="1 2">
    <name type="scientific">Marinobacter lipolyticus SM19</name>
    <dbReference type="NCBI Taxonomy" id="1318628"/>
    <lineage>
        <taxon>Bacteria</taxon>
        <taxon>Pseudomonadati</taxon>
        <taxon>Pseudomonadota</taxon>
        <taxon>Gammaproteobacteria</taxon>
        <taxon>Pseudomonadales</taxon>
        <taxon>Marinobacteraceae</taxon>
        <taxon>Marinobacter</taxon>
    </lineage>
</organism>
<comment type="caution">
    <text evidence="1">The sequence shown here is derived from an EMBL/GenBank/DDBJ whole genome shotgun (WGS) entry which is preliminary data.</text>
</comment>
<name>R8AXY1_9GAMM</name>
<dbReference type="HOGENOM" id="CLU_2789025_0_0_6"/>
<sequence>MTPSAQLSSVLDTLPDELAEAIRNNAETSLATHRQETASELEQARHHLSLPSRLVFNLTTGKDHQAKE</sequence>
<dbReference type="STRING" id="1318628.MARLIPOL_14850"/>
<protein>
    <submittedName>
        <fullName evidence="1">Uncharacterized protein</fullName>
    </submittedName>
</protein>
<gene>
    <name evidence="1" type="ORF">MARLIPOL_14850</name>
</gene>
<dbReference type="Proteomes" id="UP000016540">
    <property type="component" value="Unassembled WGS sequence"/>
</dbReference>
<dbReference type="PATRIC" id="fig|1318628.3.peg.2969"/>
<reference evidence="1 2" key="1">
    <citation type="journal article" date="2013" name="Genome Announc.">
        <title>Draft Genome Sequence of the Moderately Halophilic Bacterium Marinobacter lipolyticus Strain SM19.</title>
        <authorList>
            <person name="Papke R.T."/>
            <person name="de la Haba R.R."/>
            <person name="Infante-Dominguez C."/>
            <person name="Perez D."/>
            <person name="Sanchez-Porro C."/>
            <person name="Lapierre P."/>
            <person name="Ventosa A."/>
        </authorList>
    </citation>
    <scope>NUCLEOTIDE SEQUENCE [LARGE SCALE GENOMIC DNA]</scope>
    <source>
        <strain evidence="1 2">SM19</strain>
    </source>
</reference>
<dbReference type="EMBL" id="ASAD01000018">
    <property type="protein sequence ID" value="EON91188.1"/>
    <property type="molecule type" value="Genomic_DNA"/>
</dbReference>
<dbReference type="OrthoDB" id="9859126at2"/>
<dbReference type="AlphaFoldDB" id="R8AXY1"/>